<evidence type="ECO:0000259" key="5">
    <source>
        <dbReference type="Pfam" id="PF02911"/>
    </source>
</evidence>
<comment type="catalytic activity">
    <reaction evidence="4">
        <text>L-methionyl-tRNA(fMet) + (6R)-10-formyltetrahydrofolate = N-formyl-L-methionyl-tRNA(fMet) + (6S)-5,6,7,8-tetrahydrofolate + H(+)</text>
        <dbReference type="Rhea" id="RHEA:24380"/>
        <dbReference type="Rhea" id="RHEA-COMP:9952"/>
        <dbReference type="Rhea" id="RHEA-COMP:9953"/>
        <dbReference type="ChEBI" id="CHEBI:15378"/>
        <dbReference type="ChEBI" id="CHEBI:57453"/>
        <dbReference type="ChEBI" id="CHEBI:78530"/>
        <dbReference type="ChEBI" id="CHEBI:78844"/>
        <dbReference type="ChEBI" id="CHEBI:195366"/>
        <dbReference type="EC" id="2.1.2.9"/>
    </reaction>
</comment>
<dbReference type="EC" id="2.1.2.9" evidence="2"/>
<evidence type="ECO:0000313" key="7">
    <source>
        <dbReference type="Proteomes" id="UP000576393"/>
    </source>
</evidence>
<gene>
    <name evidence="6" type="ORF">HDA43_006663</name>
</gene>
<name>A0A852V8L2_9ACTN</name>
<evidence type="ECO:0000313" key="6">
    <source>
        <dbReference type="EMBL" id="NYF44436.1"/>
    </source>
</evidence>
<dbReference type="Pfam" id="PF02911">
    <property type="entry name" value="Formyl_trans_C"/>
    <property type="match status" value="1"/>
</dbReference>
<accession>A0A852V8L2</accession>
<feature type="domain" description="Formyl transferase C-terminal" evidence="5">
    <location>
        <begin position="134"/>
        <end position="211"/>
    </location>
</feature>
<dbReference type="InterPro" id="IPR005793">
    <property type="entry name" value="Formyl_trans_C"/>
</dbReference>
<comment type="caution">
    <text evidence="6">The sequence shown here is derived from an EMBL/GenBank/DDBJ whole genome shotgun (WGS) entry which is preliminary data.</text>
</comment>
<dbReference type="EMBL" id="JACCCO010000003">
    <property type="protein sequence ID" value="NYF44436.1"/>
    <property type="molecule type" value="Genomic_DNA"/>
</dbReference>
<protein>
    <recommendedName>
        <fullName evidence="3">Methionyl-tRNA formyltransferase</fullName>
        <ecNumber evidence="2">2.1.2.9</ecNumber>
    </recommendedName>
</protein>
<dbReference type="RefSeq" id="WP_179828537.1">
    <property type="nucleotide sequence ID" value="NZ_JACCCO010000003.1"/>
</dbReference>
<dbReference type="InterPro" id="IPR011034">
    <property type="entry name" value="Formyl_transferase-like_C_sf"/>
</dbReference>
<evidence type="ECO:0000256" key="3">
    <source>
        <dbReference type="ARBA" id="ARBA00016014"/>
    </source>
</evidence>
<dbReference type="InterPro" id="IPR037022">
    <property type="entry name" value="Formyl_trans_C_sf"/>
</dbReference>
<dbReference type="Proteomes" id="UP000576393">
    <property type="component" value="Unassembled WGS sequence"/>
</dbReference>
<comment type="function">
    <text evidence="1">Attaches a formyl group to the free amino group of methionyl-tRNA(fMet). The formyl group appears to play a dual role in the initiator identity of N-formylmethionyl-tRNA by promoting its recognition by IF2 and preventing the misappropriation of this tRNA by the elongation apparatus.</text>
</comment>
<evidence type="ECO:0000256" key="4">
    <source>
        <dbReference type="ARBA" id="ARBA00048558"/>
    </source>
</evidence>
<organism evidence="6 7">
    <name type="scientific">Streptosporangium sandarakinum</name>
    <dbReference type="NCBI Taxonomy" id="1260955"/>
    <lineage>
        <taxon>Bacteria</taxon>
        <taxon>Bacillati</taxon>
        <taxon>Actinomycetota</taxon>
        <taxon>Actinomycetes</taxon>
        <taxon>Streptosporangiales</taxon>
        <taxon>Streptosporangiaceae</taxon>
        <taxon>Streptosporangium</taxon>
    </lineage>
</organism>
<dbReference type="SUPFAM" id="SSF50486">
    <property type="entry name" value="FMT C-terminal domain-like"/>
    <property type="match status" value="1"/>
</dbReference>
<reference evidence="6 7" key="1">
    <citation type="submission" date="2020-07" db="EMBL/GenBank/DDBJ databases">
        <title>Sequencing the genomes of 1000 actinobacteria strains.</title>
        <authorList>
            <person name="Klenk H.-P."/>
        </authorList>
    </citation>
    <scope>NUCLEOTIDE SEQUENCE [LARGE SCALE GENOMIC DNA]</scope>
    <source>
        <strain evidence="6 7">DSM 45763</strain>
    </source>
</reference>
<evidence type="ECO:0000256" key="1">
    <source>
        <dbReference type="ARBA" id="ARBA00002606"/>
    </source>
</evidence>
<dbReference type="AlphaFoldDB" id="A0A852V8L2"/>
<dbReference type="GO" id="GO:0004479">
    <property type="term" value="F:methionyl-tRNA formyltransferase activity"/>
    <property type="evidence" value="ECO:0007669"/>
    <property type="project" value="UniProtKB-EC"/>
</dbReference>
<dbReference type="Gene3D" id="3.10.25.10">
    <property type="entry name" value="Formyl transferase, C-terminal domain"/>
    <property type="match status" value="1"/>
</dbReference>
<sequence>MLPEITSAGGYTTLAVAQALAELGWPPAAPKDGPSGERHALVLTWPGDPTPAFVEWGRHLPYRLDALPWALASGHGGIDVLLGGQAPASVPLKCEDDLRTAALRLAETVRDRFAGRPAPLVHVPEGPPPLLPYGLIDWSVPAGRTASLIRALGSPAPGAWTSVDGIRLTVGSAGLTDLPSACAPPGTVLAADGDGLLVQAGDGILRIGDVRDLIGPVCPPPDSRLGRDVAGETEALRQRVTDLEHMVRYLVRCRFDGV</sequence>
<keyword evidence="7" id="KW-1185">Reference proteome</keyword>
<proteinExistence type="predicted"/>
<evidence type="ECO:0000256" key="2">
    <source>
        <dbReference type="ARBA" id="ARBA00012261"/>
    </source>
</evidence>